<keyword evidence="3" id="KW-1185">Reference proteome</keyword>
<keyword evidence="1" id="KW-0812">Transmembrane</keyword>
<dbReference type="EMBL" id="CP006681">
    <property type="protein sequence ID" value="AHI52817.1"/>
    <property type="molecule type" value="Genomic_DNA"/>
</dbReference>
<feature type="transmembrane region" description="Helical" evidence="1">
    <location>
        <begin position="131"/>
        <end position="158"/>
    </location>
</feature>
<organism evidence="2 3">
    <name type="scientific">Spiroplasma culicicola AES-1</name>
    <dbReference type="NCBI Taxonomy" id="1276246"/>
    <lineage>
        <taxon>Bacteria</taxon>
        <taxon>Bacillati</taxon>
        <taxon>Mycoplasmatota</taxon>
        <taxon>Mollicutes</taxon>
        <taxon>Entomoplasmatales</taxon>
        <taxon>Spiroplasmataceae</taxon>
        <taxon>Spiroplasma</taxon>
    </lineage>
</organism>
<dbReference type="Proteomes" id="UP000019267">
    <property type="component" value="Chromosome"/>
</dbReference>
<sequence>MNRVSKTLSHIGSYFMLASLVPIMIIAVFMMSVHKLAVTGFAALKDVGEWLNSLSGEALMAIASIGVSIFIFTLIIFGVITFFLIFINSRKAYKQRIGYFVGIFFGIILVIATLLPLIIVSSTVNEGVWTLMMGMLFIFAGLSGITIATGSIFGIFAAKTLKEEIEIKTKK</sequence>
<dbReference type="KEGG" id="scq:SCULI_v1c04760"/>
<evidence type="ECO:0000313" key="3">
    <source>
        <dbReference type="Proteomes" id="UP000019267"/>
    </source>
</evidence>
<proteinExistence type="predicted"/>
<evidence type="ECO:0008006" key="4">
    <source>
        <dbReference type="Google" id="ProtNLM"/>
    </source>
</evidence>
<feature type="transmembrane region" description="Helical" evidence="1">
    <location>
        <begin position="12"/>
        <end position="38"/>
    </location>
</feature>
<protein>
    <recommendedName>
        <fullName evidence="4">Transmembrane protein</fullName>
    </recommendedName>
</protein>
<dbReference type="PATRIC" id="fig|1276246.3.peg.475"/>
<feature type="transmembrane region" description="Helical" evidence="1">
    <location>
        <begin position="99"/>
        <end position="119"/>
    </location>
</feature>
<evidence type="ECO:0000313" key="2">
    <source>
        <dbReference type="EMBL" id="AHI52817.1"/>
    </source>
</evidence>
<feature type="transmembrane region" description="Helical" evidence="1">
    <location>
        <begin position="58"/>
        <end position="87"/>
    </location>
</feature>
<dbReference type="RefSeq" id="WP_025363054.1">
    <property type="nucleotide sequence ID" value="NZ_CP006681.1"/>
</dbReference>
<evidence type="ECO:0000256" key="1">
    <source>
        <dbReference type="SAM" id="Phobius"/>
    </source>
</evidence>
<dbReference type="HOGENOM" id="CLU_1634332_0_0_14"/>
<dbReference type="AlphaFoldDB" id="W6A751"/>
<reference evidence="2 3" key="1">
    <citation type="journal article" date="2014" name="Genome Biol. Evol.">
        <title>Molecular evolution of the substrate utilization strategies and putative virulence factors in mosquito-associated Spiroplasma species.</title>
        <authorList>
            <person name="Chang T.H."/>
            <person name="Lo W.S."/>
            <person name="Ku C."/>
            <person name="Chen L.L."/>
            <person name="Kuo C.H."/>
        </authorList>
    </citation>
    <scope>NUCLEOTIDE SEQUENCE [LARGE SCALE GENOMIC DNA]</scope>
    <source>
        <strain evidence="2">AES-1</strain>
    </source>
</reference>
<name>W6A751_9MOLU</name>
<accession>W6A751</accession>
<gene>
    <name evidence="2" type="ORF">SCULI_v1c04760</name>
</gene>
<keyword evidence="1" id="KW-1133">Transmembrane helix</keyword>
<dbReference type="OrthoDB" id="390162at2"/>
<keyword evidence="1" id="KW-0472">Membrane</keyword>